<proteinExistence type="predicted"/>
<dbReference type="AlphaFoldDB" id="A0A9N9C1J1"/>
<gene>
    <name evidence="2" type="ORF">DERYTH_LOCUS6903</name>
</gene>
<comment type="caution">
    <text evidence="2">The sequence shown here is derived from an EMBL/GenBank/DDBJ whole genome shotgun (WGS) entry which is preliminary data.</text>
</comment>
<feature type="compositionally biased region" description="Basic and acidic residues" evidence="1">
    <location>
        <begin position="53"/>
        <end position="67"/>
    </location>
</feature>
<dbReference type="Proteomes" id="UP000789405">
    <property type="component" value="Unassembled WGS sequence"/>
</dbReference>
<reference evidence="2" key="1">
    <citation type="submission" date="2021-06" db="EMBL/GenBank/DDBJ databases">
        <authorList>
            <person name="Kallberg Y."/>
            <person name="Tangrot J."/>
            <person name="Rosling A."/>
        </authorList>
    </citation>
    <scope>NUCLEOTIDE SEQUENCE</scope>
    <source>
        <strain evidence="2">MA453B</strain>
    </source>
</reference>
<feature type="compositionally biased region" description="Polar residues" evidence="1">
    <location>
        <begin position="10"/>
        <end position="25"/>
    </location>
</feature>
<feature type="region of interest" description="Disordered" evidence="1">
    <location>
        <begin position="1"/>
        <end position="25"/>
    </location>
</feature>
<accession>A0A9N9C1J1</accession>
<keyword evidence="3" id="KW-1185">Reference proteome</keyword>
<dbReference type="OrthoDB" id="2448732at2759"/>
<sequence length="176" mass="20409">MNEAQPIEISKQQHNASTVEAKGTNNVSVVSLLPSTVIENEQKLAPPTAQNPNKKEKQKEQEPKDQLITEEAELVNNNEPADIEQDKTPFYKQVLMNMVYEKYSCEELGSIWSKVIIKYMYEKQNEFEEVRRLIEEVESAMKEELPSFPKRMLQEILNVILFDLPITDRRLTKPTV</sequence>
<dbReference type="EMBL" id="CAJVPY010003230">
    <property type="protein sequence ID" value="CAG8585505.1"/>
    <property type="molecule type" value="Genomic_DNA"/>
</dbReference>
<name>A0A9N9C1J1_9GLOM</name>
<organism evidence="2 3">
    <name type="scientific">Dentiscutata erythropus</name>
    <dbReference type="NCBI Taxonomy" id="1348616"/>
    <lineage>
        <taxon>Eukaryota</taxon>
        <taxon>Fungi</taxon>
        <taxon>Fungi incertae sedis</taxon>
        <taxon>Mucoromycota</taxon>
        <taxon>Glomeromycotina</taxon>
        <taxon>Glomeromycetes</taxon>
        <taxon>Diversisporales</taxon>
        <taxon>Gigasporaceae</taxon>
        <taxon>Dentiscutata</taxon>
    </lineage>
</organism>
<feature type="region of interest" description="Disordered" evidence="1">
    <location>
        <begin position="40"/>
        <end position="83"/>
    </location>
</feature>
<protein>
    <submittedName>
        <fullName evidence="2">1670_t:CDS:1</fullName>
    </submittedName>
</protein>
<evidence type="ECO:0000313" key="2">
    <source>
        <dbReference type="EMBL" id="CAG8585505.1"/>
    </source>
</evidence>
<evidence type="ECO:0000313" key="3">
    <source>
        <dbReference type="Proteomes" id="UP000789405"/>
    </source>
</evidence>
<evidence type="ECO:0000256" key="1">
    <source>
        <dbReference type="SAM" id="MobiDB-lite"/>
    </source>
</evidence>